<name>A0AAV3XTK7_9CYAN</name>
<organism evidence="1 2">
    <name type="scientific">Microseira wollei NIES-4236</name>
    <dbReference type="NCBI Taxonomy" id="2530354"/>
    <lineage>
        <taxon>Bacteria</taxon>
        <taxon>Bacillati</taxon>
        <taxon>Cyanobacteriota</taxon>
        <taxon>Cyanophyceae</taxon>
        <taxon>Oscillatoriophycideae</taxon>
        <taxon>Aerosakkonematales</taxon>
        <taxon>Aerosakkonemataceae</taxon>
        <taxon>Microseira</taxon>
    </lineage>
</organism>
<gene>
    <name evidence="1" type="ORF">MiSe_95170</name>
</gene>
<proteinExistence type="predicted"/>
<protein>
    <submittedName>
        <fullName evidence="1">Uncharacterized protein</fullName>
    </submittedName>
</protein>
<keyword evidence="2" id="KW-1185">Reference proteome</keyword>
<comment type="caution">
    <text evidence="1">The sequence shown here is derived from an EMBL/GenBank/DDBJ whole genome shotgun (WGS) entry which is preliminary data.</text>
</comment>
<reference evidence="1" key="1">
    <citation type="submission" date="2019-10" db="EMBL/GenBank/DDBJ databases">
        <title>Draft genome sequece of Microseira wollei NIES-4236.</title>
        <authorList>
            <person name="Yamaguchi H."/>
            <person name="Suzuki S."/>
            <person name="Kawachi M."/>
        </authorList>
    </citation>
    <scope>NUCLEOTIDE SEQUENCE</scope>
    <source>
        <strain evidence="1">NIES-4236</strain>
    </source>
</reference>
<dbReference type="Proteomes" id="UP001050975">
    <property type="component" value="Unassembled WGS sequence"/>
</dbReference>
<dbReference type="AlphaFoldDB" id="A0AAV3XTK7"/>
<sequence>MMKNLQIAVSRPCKISPLLIDKNPGTIVMEAILYLAGTRHSKFSRMTETYQMPCPYIVKSLLC</sequence>
<accession>A0AAV3XTK7</accession>
<evidence type="ECO:0000313" key="1">
    <source>
        <dbReference type="EMBL" id="GET44684.1"/>
    </source>
</evidence>
<dbReference type="EMBL" id="BLAY01000561">
    <property type="protein sequence ID" value="GET44684.1"/>
    <property type="molecule type" value="Genomic_DNA"/>
</dbReference>
<evidence type="ECO:0000313" key="2">
    <source>
        <dbReference type="Proteomes" id="UP001050975"/>
    </source>
</evidence>